<evidence type="ECO:0000313" key="1">
    <source>
        <dbReference type="EMBL" id="CAE8621414.1"/>
    </source>
</evidence>
<protein>
    <submittedName>
        <fullName evidence="1">Uncharacterized protein</fullName>
    </submittedName>
</protein>
<accession>A0A813G4A1</accession>
<keyword evidence="2" id="KW-1185">Reference proteome</keyword>
<name>A0A813G4A1_POLGL</name>
<evidence type="ECO:0000313" key="2">
    <source>
        <dbReference type="Proteomes" id="UP000654075"/>
    </source>
</evidence>
<dbReference type="Proteomes" id="UP000654075">
    <property type="component" value="Unassembled WGS sequence"/>
</dbReference>
<sequence>MASKAGCRQFASLQAFSTYFKETICCYAARAEGIYKLTHRHSMAVTRYAHGKTMFTRSAWHQSNQSAIHSHGATRKKTTLHDSNRNRVYGIRMFRLALYSSHAARCCCCCCCCCVVVC</sequence>
<comment type="caution">
    <text evidence="1">The sequence shown here is derived from an EMBL/GenBank/DDBJ whole genome shotgun (WGS) entry which is preliminary data.</text>
</comment>
<organism evidence="1 2">
    <name type="scientific">Polarella glacialis</name>
    <name type="common">Dinoflagellate</name>
    <dbReference type="NCBI Taxonomy" id="89957"/>
    <lineage>
        <taxon>Eukaryota</taxon>
        <taxon>Sar</taxon>
        <taxon>Alveolata</taxon>
        <taxon>Dinophyceae</taxon>
        <taxon>Suessiales</taxon>
        <taxon>Suessiaceae</taxon>
        <taxon>Polarella</taxon>
    </lineage>
</organism>
<reference evidence="1" key="1">
    <citation type="submission" date="2021-02" db="EMBL/GenBank/DDBJ databases">
        <authorList>
            <person name="Dougan E. K."/>
            <person name="Rhodes N."/>
            <person name="Thang M."/>
            <person name="Chan C."/>
        </authorList>
    </citation>
    <scope>NUCLEOTIDE SEQUENCE</scope>
</reference>
<proteinExistence type="predicted"/>
<dbReference type="AlphaFoldDB" id="A0A813G4A1"/>
<gene>
    <name evidence="1" type="ORF">PGLA1383_LOCUS38934</name>
</gene>
<dbReference type="EMBL" id="CAJNNV010027737">
    <property type="protein sequence ID" value="CAE8621414.1"/>
    <property type="molecule type" value="Genomic_DNA"/>
</dbReference>